<evidence type="ECO:0000313" key="1">
    <source>
        <dbReference type="EMBL" id="EKC33072.1"/>
    </source>
</evidence>
<dbReference type="AlphaFoldDB" id="K1Q8R7"/>
<accession>K1Q8R7</accession>
<dbReference type="InParanoid" id="K1Q8R7"/>
<reference evidence="1" key="1">
    <citation type="journal article" date="2012" name="Nature">
        <title>The oyster genome reveals stress adaptation and complexity of shell formation.</title>
        <authorList>
            <person name="Zhang G."/>
            <person name="Fang X."/>
            <person name="Guo X."/>
            <person name="Li L."/>
            <person name="Luo R."/>
            <person name="Xu F."/>
            <person name="Yang P."/>
            <person name="Zhang L."/>
            <person name="Wang X."/>
            <person name="Qi H."/>
            <person name="Xiong Z."/>
            <person name="Que H."/>
            <person name="Xie Y."/>
            <person name="Holland P.W."/>
            <person name="Paps J."/>
            <person name="Zhu Y."/>
            <person name="Wu F."/>
            <person name="Chen Y."/>
            <person name="Wang J."/>
            <person name="Peng C."/>
            <person name="Meng J."/>
            <person name="Yang L."/>
            <person name="Liu J."/>
            <person name="Wen B."/>
            <person name="Zhang N."/>
            <person name="Huang Z."/>
            <person name="Zhu Q."/>
            <person name="Feng Y."/>
            <person name="Mount A."/>
            <person name="Hedgecock D."/>
            <person name="Xu Z."/>
            <person name="Liu Y."/>
            <person name="Domazet-Loso T."/>
            <person name="Du Y."/>
            <person name="Sun X."/>
            <person name="Zhang S."/>
            <person name="Liu B."/>
            <person name="Cheng P."/>
            <person name="Jiang X."/>
            <person name="Li J."/>
            <person name="Fan D."/>
            <person name="Wang W."/>
            <person name="Fu W."/>
            <person name="Wang T."/>
            <person name="Wang B."/>
            <person name="Zhang J."/>
            <person name="Peng Z."/>
            <person name="Li Y."/>
            <person name="Li N."/>
            <person name="Wang J."/>
            <person name="Chen M."/>
            <person name="He Y."/>
            <person name="Tan F."/>
            <person name="Song X."/>
            <person name="Zheng Q."/>
            <person name="Huang R."/>
            <person name="Yang H."/>
            <person name="Du X."/>
            <person name="Chen L."/>
            <person name="Yang M."/>
            <person name="Gaffney P.M."/>
            <person name="Wang S."/>
            <person name="Luo L."/>
            <person name="She Z."/>
            <person name="Ming Y."/>
            <person name="Huang W."/>
            <person name="Zhang S."/>
            <person name="Huang B."/>
            <person name="Zhang Y."/>
            <person name="Qu T."/>
            <person name="Ni P."/>
            <person name="Miao G."/>
            <person name="Wang J."/>
            <person name="Wang Q."/>
            <person name="Steinberg C.E."/>
            <person name="Wang H."/>
            <person name="Li N."/>
            <person name="Qian L."/>
            <person name="Zhang G."/>
            <person name="Li Y."/>
            <person name="Yang H."/>
            <person name="Liu X."/>
            <person name="Wang J."/>
            <person name="Yin Y."/>
            <person name="Wang J."/>
        </authorList>
    </citation>
    <scope>NUCLEOTIDE SEQUENCE [LARGE SCALE GENOMIC DNA]</scope>
    <source>
        <strain evidence="1">05x7-T-G4-1.051#20</strain>
    </source>
</reference>
<gene>
    <name evidence="1" type="ORF">CGI_10023972</name>
</gene>
<dbReference type="EMBL" id="JH815886">
    <property type="protein sequence ID" value="EKC33072.1"/>
    <property type="molecule type" value="Genomic_DNA"/>
</dbReference>
<sequence length="106" mass="12073">MLTRGHLWIGLTAVLRLPAFFILEKWFLSTPGDVWYEVLASTIDGLLYCFLVYHTLRVLISAVNNLVREIKTTSVMNISGVYLDYFDDFPYWPLTSTGVMAAVSAY</sequence>
<dbReference type="HOGENOM" id="CLU_2225756_0_0_1"/>
<name>K1Q8R7_MAGGI</name>
<proteinExistence type="predicted"/>
<protein>
    <submittedName>
        <fullName evidence="1">Uncharacterized protein</fullName>
    </submittedName>
</protein>
<organism evidence="1">
    <name type="scientific">Magallana gigas</name>
    <name type="common">Pacific oyster</name>
    <name type="synonym">Crassostrea gigas</name>
    <dbReference type="NCBI Taxonomy" id="29159"/>
    <lineage>
        <taxon>Eukaryota</taxon>
        <taxon>Metazoa</taxon>
        <taxon>Spiralia</taxon>
        <taxon>Lophotrochozoa</taxon>
        <taxon>Mollusca</taxon>
        <taxon>Bivalvia</taxon>
        <taxon>Autobranchia</taxon>
        <taxon>Pteriomorphia</taxon>
        <taxon>Ostreida</taxon>
        <taxon>Ostreoidea</taxon>
        <taxon>Ostreidae</taxon>
        <taxon>Magallana</taxon>
    </lineage>
</organism>